<dbReference type="InterPro" id="IPR007627">
    <property type="entry name" value="RNA_pol_sigma70_r2"/>
</dbReference>
<sequence>MEDTEIIDLYWQRDQRAIDETHGKYGGFLAGIAWNILRSHSDAEECVNDTYLRTWNAIPPARPSAFRAWLGRIVRNLSLDRWKQSRTAKRGGDGMEVLLGELDDCVPEPHGTEKTMEDQEIASLISAFLRRQSPESRIIFLRRYWYGQSVADIAAGMNCGEGKVKSSLFRTRKALRTYLEQEEVFL</sequence>
<evidence type="ECO:0000313" key="8">
    <source>
        <dbReference type="EMBL" id="QCI58371.1"/>
    </source>
</evidence>
<accession>A0A4D7ALB3</accession>
<dbReference type="PANTHER" id="PTHR43133:SF8">
    <property type="entry name" value="RNA POLYMERASE SIGMA FACTOR HI_1459-RELATED"/>
    <property type="match status" value="1"/>
</dbReference>
<dbReference type="Pfam" id="PF08281">
    <property type="entry name" value="Sigma70_r4_2"/>
    <property type="match status" value="1"/>
</dbReference>
<dbReference type="InterPro" id="IPR013325">
    <property type="entry name" value="RNA_pol_sigma_r2"/>
</dbReference>
<keyword evidence="2" id="KW-0805">Transcription regulation</keyword>
<evidence type="ECO:0000256" key="1">
    <source>
        <dbReference type="ARBA" id="ARBA00010641"/>
    </source>
</evidence>
<keyword evidence="9" id="KW-1185">Reference proteome</keyword>
<dbReference type="GO" id="GO:0006352">
    <property type="term" value="P:DNA-templated transcription initiation"/>
    <property type="evidence" value="ECO:0007669"/>
    <property type="project" value="InterPro"/>
</dbReference>
<dbReference type="InterPro" id="IPR014284">
    <property type="entry name" value="RNA_pol_sigma-70_dom"/>
</dbReference>
<evidence type="ECO:0000256" key="5">
    <source>
        <dbReference type="ARBA" id="ARBA00023163"/>
    </source>
</evidence>
<dbReference type="GeneID" id="89523195"/>
<dbReference type="Proteomes" id="UP000298642">
    <property type="component" value="Chromosome"/>
</dbReference>
<keyword evidence="3" id="KW-0731">Sigma factor</keyword>
<dbReference type="InterPro" id="IPR039425">
    <property type="entry name" value="RNA_pol_sigma-70-like"/>
</dbReference>
<feature type="domain" description="RNA polymerase sigma-70 region 2" evidence="6">
    <location>
        <begin position="24"/>
        <end position="86"/>
    </location>
</feature>
<feature type="domain" description="RNA polymerase sigma factor 70 region 4 type 2" evidence="7">
    <location>
        <begin position="133"/>
        <end position="175"/>
    </location>
</feature>
<dbReference type="Gene3D" id="1.10.10.10">
    <property type="entry name" value="Winged helix-like DNA-binding domain superfamily/Winged helix DNA-binding domain"/>
    <property type="match status" value="1"/>
</dbReference>
<dbReference type="KEGG" id="obj:EIO64_03275"/>
<dbReference type="InterPro" id="IPR013249">
    <property type="entry name" value="RNA_pol_sigma70_r4_t2"/>
</dbReference>
<comment type="similarity">
    <text evidence="1">Belongs to the sigma-70 factor family. ECF subfamily.</text>
</comment>
<name>A0A4D7ALB3_9FIRM</name>
<dbReference type="GO" id="GO:0016987">
    <property type="term" value="F:sigma factor activity"/>
    <property type="evidence" value="ECO:0007669"/>
    <property type="project" value="UniProtKB-KW"/>
</dbReference>
<organism evidence="8 9">
    <name type="scientific">Dysosmobacter welbionis</name>
    <dbReference type="NCBI Taxonomy" id="2093857"/>
    <lineage>
        <taxon>Bacteria</taxon>
        <taxon>Bacillati</taxon>
        <taxon>Bacillota</taxon>
        <taxon>Clostridia</taxon>
        <taxon>Eubacteriales</taxon>
        <taxon>Oscillospiraceae</taxon>
        <taxon>Dysosmobacter</taxon>
    </lineage>
</organism>
<evidence type="ECO:0000259" key="6">
    <source>
        <dbReference type="Pfam" id="PF04542"/>
    </source>
</evidence>
<dbReference type="Gene3D" id="1.10.1740.10">
    <property type="match status" value="1"/>
</dbReference>
<gene>
    <name evidence="8" type="ORF">EIO64_03275</name>
</gene>
<dbReference type="SUPFAM" id="SSF88946">
    <property type="entry name" value="Sigma2 domain of RNA polymerase sigma factors"/>
    <property type="match status" value="1"/>
</dbReference>
<protein>
    <submittedName>
        <fullName evidence="8">RNA polymerase sigma factor</fullName>
    </submittedName>
</protein>
<evidence type="ECO:0000256" key="3">
    <source>
        <dbReference type="ARBA" id="ARBA00023082"/>
    </source>
</evidence>
<dbReference type="InterPro" id="IPR013324">
    <property type="entry name" value="RNA_pol_sigma_r3/r4-like"/>
</dbReference>
<dbReference type="NCBIfam" id="TIGR02937">
    <property type="entry name" value="sigma70-ECF"/>
    <property type="match status" value="1"/>
</dbReference>
<dbReference type="GO" id="GO:0003677">
    <property type="term" value="F:DNA binding"/>
    <property type="evidence" value="ECO:0007669"/>
    <property type="project" value="UniProtKB-KW"/>
</dbReference>
<dbReference type="SUPFAM" id="SSF88659">
    <property type="entry name" value="Sigma3 and sigma4 domains of RNA polymerase sigma factors"/>
    <property type="match status" value="1"/>
</dbReference>
<dbReference type="EMBL" id="CP034413">
    <property type="protein sequence ID" value="QCI58371.1"/>
    <property type="molecule type" value="Genomic_DNA"/>
</dbReference>
<evidence type="ECO:0000256" key="2">
    <source>
        <dbReference type="ARBA" id="ARBA00023015"/>
    </source>
</evidence>
<dbReference type="AlphaFoldDB" id="A0A4D7ALB3"/>
<keyword evidence="4" id="KW-0238">DNA-binding</keyword>
<evidence type="ECO:0000259" key="7">
    <source>
        <dbReference type="Pfam" id="PF08281"/>
    </source>
</evidence>
<dbReference type="RefSeq" id="WP_119311336.1">
    <property type="nucleotide sequence ID" value="NZ_CAUWCU010000003.1"/>
</dbReference>
<evidence type="ECO:0000256" key="4">
    <source>
        <dbReference type="ARBA" id="ARBA00023125"/>
    </source>
</evidence>
<dbReference type="InterPro" id="IPR036388">
    <property type="entry name" value="WH-like_DNA-bd_sf"/>
</dbReference>
<dbReference type="Pfam" id="PF04542">
    <property type="entry name" value="Sigma70_r2"/>
    <property type="match status" value="1"/>
</dbReference>
<proteinExistence type="inferred from homology"/>
<dbReference type="PANTHER" id="PTHR43133">
    <property type="entry name" value="RNA POLYMERASE ECF-TYPE SIGMA FACTO"/>
    <property type="match status" value="1"/>
</dbReference>
<evidence type="ECO:0000313" key="9">
    <source>
        <dbReference type="Proteomes" id="UP000298642"/>
    </source>
</evidence>
<keyword evidence="5" id="KW-0804">Transcription</keyword>
<reference evidence="9" key="1">
    <citation type="submission" date="2018-12" db="EMBL/GenBank/DDBJ databases">
        <title>Dusodibacter welbiota gen. nov., sp. nov., isolated from human faeces and emended description of the Oscillibacter genus.</title>
        <authorList>
            <person name="Le Roy T."/>
            <person name="Van der Smissen P."/>
            <person name="Delzenne N."/>
            <person name="Muccioli G."/>
            <person name="Collet J.F."/>
            <person name="Cani P.D."/>
        </authorList>
    </citation>
    <scope>NUCLEOTIDE SEQUENCE [LARGE SCALE GENOMIC DNA]</scope>
    <source>
        <strain evidence="9">J115</strain>
    </source>
</reference>